<organism evidence="3 4">
    <name type="scientific">Pelatocladus maniniholoensis HA4357-MV3</name>
    <dbReference type="NCBI Taxonomy" id="1117104"/>
    <lineage>
        <taxon>Bacteria</taxon>
        <taxon>Bacillati</taxon>
        <taxon>Cyanobacteriota</taxon>
        <taxon>Cyanophyceae</taxon>
        <taxon>Nostocales</taxon>
        <taxon>Nostocaceae</taxon>
        <taxon>Pelatocladus</taxon>
    </lineage>
</organism>
<dbReference type="InterPro" id="IPR025698">
    <property type="entry name" value="2TM_dom"/>
</dbReference>
<reference evidence="3" key="2">
    <citation type="journal article" date="2022" name="Microbiol. Resour. Announc.">
        <title>Metagenome Sequencing to Explore Phylogenomics of Terrestrial Cyanobacteria.</title>
        <authorList>
            <person name="Ward R.D."/>
            <person name="Stajich J.E."/>
            <person name="Johansen J.R."/>
            <person name="Huntemann M."/>
            <person name="Clum A."/>
            <person name="Foster B."/>
            <person name="Foster B."/>
            <person name="Roux S."/>
            <person name="Palaniappan K."/>
            <person name="Varghese N."/>
            <person name="Mukherjee S."/>
            <person name="Reddy T.B.K."/>
            <person name="Daum C."/>
            <person name="Copeland A."/>
            <person name="Chen I.A."/>
            <person name="Ivanova N.N."/>
            <person name="Kyrpides N.C."/>
            <person name="Shapiro N."/>
            <person name="Eloe-Fadrosh E.A."/>
            <person name="Pietrasiak N."/>
        </authorList>
    </citation>
    <scope>NUCLEOTIDE SEQUENCE</scope>
    <source>
        <strain evidence="3">HA4357-MV3</strain>
    </source>
</reference>
<feature type="transmembrane region" description="Helical" evidence="1">
    <location>
        <begin position="70"/>
        <end position="90"/>
    </location>
</feature>
<evidence type="ECO:0000259" key="2">
    <source>
        <dbReference type="Pfam" id="PF13239"/>
    </source>
</evidence>
<dbReference type="EMBL" id="JAHHHW010000124">
    <property type="protein sequence ID" value="MBW4434240.1"/>
    <property type="molecule type" value="Genomic_DNA"/>
</dbReference>
<name>A0A9E3HCG5_9NOST</name>
<evidence type="ECO:0000313" key="3">
    <source>
        <dbReference type="EMBL" id="MBW4434240.1"/>
    </source>
</evidence>
<dbReference type="Pfam" id="PF13239">
    <property type="entry name" value="2TM"/>
    <property type="match status" value="1"/>
</dbReference>
<sequence length="142" mass="16764">MTYDSEDIQQILQMALAQKQEGEFSREQLVEMASELNISPNMLEKAEQQWLIQRSEQHQRRTFNNFRRKGFSAHLISFLAVNSLLILLNLFTTPSYFWAIFPLLGWGLGLFFHGLSVYRNEGKAYEKAFQKWHSQNLKNKDF</sequence>
<reference evidence="3" key="1">
    <citation type="submission" date="2021-05" db="EMBL/GenBank/DDBJ databases">
        <authorList>
            <person name="Pietrasiak N."/>
            <person name="Ward R."/>
            <person name="Stajich J.E."/>
            <person name="Kurbessoian T."/>
        </authorList>
    </citation>
    <scope>NUCLEOTIDE SEQUENCE</scope>
    <source>
        <strain evidence="3">HA4357-MV3</strain>
    </source>
</reference>
<evidence type="ECO:0000256" key="1">
    <source>
        <dbReference type="SAM" id="Phobius"/>
    </source>
</evidence>
<comment type="caution">
    <text evidence="3">The sequence shown here is derived from an EMBL/GenBank/DDBJ whole genome shotgun (WGS) entry which is preliminary data.</text>
</comment>
<feature type="domain" description="2TM" evidence="2">
    <location>
        <begin position="60"/>
        <end position="138"/>
    </location>
</feature>
<dbReference type="Proteomes" id="UP000813215">
    <property type="component" value="Unassembled WGS sequence"/>
</dbReference>
<proteinExistence type="predicted"/>
<keyword evidence="1" id="KW-0472">Membrane</keyword>
<protein>
    <submittedName>
        <fullName evidence="3">2TM domain-containing protein</fullName>
    </submittedName>
</protein>
<keyword evidence="1" id="KW-1133">Transmembrane helix</keyword>
<accession>A0A9E3HCG5</accession>
<dbReference type="AlphaFoldDB" id="A0A9E3HCG5"/>
<evidence type="ECO:0000313" key="4">
    <source>
        <dbReference type="Proteomes" id="UP000813215"/>
    </source>
</evidence>
<keyword evidence="1" id="KW-0812">Transmembrane</keyword>
<feature type="transmembrane region" description="Helical" evidence="1">
    <location>
        <begin position="96"/>
        <end position="118"/>
    </location>
</feature>
<gene>
    <name evidence="3" type="ORF">KME28_21625</name>
</gene>